<evidence type="ECO:0000313" key="18">
    <source>
        <dbReference type="EMBL" id="RVV99025.1"/>
    </source>
</evidence>
<comment type="catalytic activity">
    <reaction evidence="1">
        <text>ATP + protein L-histidine = ADP + protein N-phospho-L-histidine.</text>
        <dbReference type="EC" id="2.7.13.3"/>
    </reaction>
</comment>
<dbReference type="PROSITE" id="PS50885">
    <property type="entry name" value="HAMP"/>
    <property type="match status" value="1"/>
</dbReference>
<accession>A0A438AK87</accession>
<gene>
    <name evidence="18" type="ORF">EKE94_09120</name>
</gene>
<evidence type="ECO:0000259" key="17">
    <source>
        <dbReference type="PROSITE" id="PS50885"/>
    </source>
</evidence>
<organism evidence="18 19">
    <name type="scientific">Mesobaculum littorinae</name>
    <dbReference type="NCBI Taxonomy" id="2486419"/>
    <lineage>
        <taxon>Bacteria</taxon>
        <taxon>Pseudomonadati</taxon>
        <taxon>Pseudomonadota</taxon>
        <taxon>Alphaproteobacteria</taxon>
        <taxon>Rhodobacterales</taxon>
        <taxon>Roseobacteraceae</taxon>
        <taxon>Mesobaculum</taxon>
    </lineage>
</organism>
<keyword evidence="19" id="KW-1185">Reference proteome</keyword>
<dbReference type="OrthoDB" id="9804645at2"/>
<dbReference type="InterPro" id="IPR003594">
    <property type="entry name" value="HATPase_dom"/>
</dbReference>
<dbReference type="PANTHER" id="PTHR44936">
    <property type="entry name" value="SENSOR PROTEIN CREC"/>
    <property type="match status" value="1"/>
</dbReference>
<dbReference type="AlphaFoldDB" id="A0A438AK87"/>
<dbReference type="SUPFAM" id="SSF55874">
    <property type="entry name" value="ATPase domain of HSP90 chaperone/DNA topoisomerase II/histidine kinase"/>
    <property type="match status" value="1"/>
</dbReference>
<dbReference type="InterPro" id="IPR036890">
    <property type="entry name" value="HATPase_C_sf"/>
</dbReference>
<evidence type="ECO:0000256" key="13">
    <source>
        <dbReference type="ARBA" id="ARBA00023012"/>
    </source>
</evidence>
<evidence type="ECO:0000256" key="7">
    <source>
        <dbReference type="ARBA" id="ARBA00022679"/>
    </source>
</evidence>
<evidence type="ECO:0000256" key="15">
    <source>
        <dbReference type="SAM" id="Phobius"/>
    </source>
</evidence>
<name>A0A438AK87_9RHOB</name>
<keyword evidence="5" id="KW-0997">Cell inner membrane</keyword>
<comment type="caution">
    <text evidence="18">The sequence shown here is derived from an EMBL/GenBank/DDBJ whole genome shotgun (WGS) entry which is preliminary data.</text>
</comment>
<dbReference type="RefSeq" id="WP_127906258.1">
    <property type="nucleotide sequence ID" value="NZ_RQXX01000002.1"/>
</dbReference>
<dbReference type="EC" id="2.7.13.3" evidence="3"/>
<evidence type="ECO:0000256" key="11">
    <source>
        <dbReference type="ARBA" id="ARBA00022840"/>
    </source>
</evidence>
<keyword evidence="9" id="KW-0547">Nucleotide-binding</keyword>
<feature type="transmembrane region" description="Helical" evidence="15">
    <location>
        <begin position="162"/>
        <end position="181"/>
    </location>
</feature>
<evidence type="ECO:0000256" key="14">
    <source>
        <dbReference type="ARBA" id="ARBA00023136"/>
    </source>
</evidence>
<comment type="subcellular location">
    <subcellularLocation>
        <location evidence="2">Cell inner membrane</location>
        <topology evidence="2">Multi-pass membrane protein</topology>
    </subcellularLocation>
</comment>
<dbReference type="SMART" id="SM00388">
    <property type="entry name" value="HisKA"/>
    <property type="match status" value="1"/>
</dbReference>
<keyword evidence="6" id="KW-0597">Phosphoprotein</keyword>
<dbReference type="Pfam" id="PF02518">
    <property type="entry name" value="HATPase_c"/>
    <property type="match status" value="1"/>
</dbReference>
<keyword evidence="12 15" id="KW-1133">Transmembrane helix</keyword>
<dbReference type="GO" id="GO:0005524">
    <property type="term" value="F:ATP binding"/>
    <property type="evidence" value="ECO:0007669"/>
    <property type="project" value="UniProtKB-KW"/>
</dbReference>
<reference evidence="18 19" key="1">
    <citation type="submission" date="2018-11" db="EMBL/GenBank/DDBJ databases">
        <title>Mesobaculum littorinae gen. nov., sp. nov., isolated from Littorina scabra that represents a novel genus of the order Rhodobacteraceae.</title>
        <authorList>
            <person name="Li F."/>
        </authorList>
    </citation>
    <scope>NUCLEOTIDE SEQUENCE [LARGE SCALE GENOMIC DNA]</scope>
    <source>
        <strain evidence="18 19">M0103</strain>
    </source>
</reference>
<dbReference type="SMART" id="SM00304">
    <property type="entry name" value="HAMP"/>
    <property type="match status" value="1"/>
</dbReference>
<dbReference type="PRINTS" id="PR00344">
    <property type="entry name" value="BCTRLSENSOR"/>
</dbReference>
<evidence type="ECO:0000256" key="9">
    <source>
        <dbReference type="ARBA" id="ARBA00022741"/>
    </source>
</evidence>
<evidence type="ECO:0000256" key="5">
    <source>
        <dbReference type="ARBA" id="ARBA00022519"/>
    </source>
</evidence>
<dbReference type="Gene3D" id="3.30.565.10">
    <property type="entry name" value="Histidine kinase-like ATPase, C-terminal domain"/>
    <property type="match status" value="1"/>
</dbReference>
<keyword evidence="4" id="KW-1003">Cell membrane</keyword>
<evidence type="ECO:0000256" key="6">
    <source>
        <dbReference type="ARBA" id="ARBA00022553"/>
    </source>
</evidence>
<dbReference type="InterPro" id="IPR050980">
    <property type="entry name" value="2C_sensor_his_kinase"/>
</dbReference>
<feature type="domain" description="Histidine kinase" evidence="16">
    <location>
        <begin position="241"/>
        <end position="440"/>
    </location>
</feature>
<dbReference type="Gene3D" id="1.10.287.130">
    <property type="match status" value="1"/>
</dbReference>
<protein>
    <recommendedName>
        <fullName evidence="3">histidine kinase</fullName>
        <ecNumber evidence="3">2.7.13.3</ecNumber>
    </recommendedName>
</protein>
<dbReference type="Gene3D" id="6.10.340.10">
    <property type="match status" value="1"/>
</dbReference>
<sequence length="440" mass="48077">MSMHWLKRSMPRSLYGRAALILLLPVVTIQLVLSITFIQRHFEGVTDQMTGSVELELSLLADRIDAAPTPRAAREVAQPLARALSLDTTLPDPTPVASATRRFYDLSGRVVISILQERLEGLRGIDLATDISQVHLTVDTRNGPVAIRFPRYRVSASNPHQLLVLMVVVSLLMTLIAYLFLRNQLRPVKRLAAAAEAFGRGRVVPYRPSGATEVRAAGHAFLDMRMRIERQTQQRTLMLSGVSHDLRTPLTRMKLSLSMLDDNAETEDLSRDVAEMEEMLATFLDFARLEALDDSVECDPAEVAGEAVARAHRAGHAVALGRIDGAEPVMLRPQAMARALDNLLGNAVRYGTRARLSVAVTERAVVFSVEDDGPGIPPEARDEAMKPFQRLDTARNQNRGGGVGLGLAIAADIARQHGGVLRLGDSADLGGLRADMVLAR</sequence>
<evidence type="ECO:0000259" key="16">
    <source>
        <dbReference type="PROSITE" id="PS50109"/>
    </source>
</evidence>
<keyword evidence="11" id="KW-0067">ATP-binding</keyword>
<dbReference type="CDD" id="cd00082">
    <property type="entry name" value="HisKA"/>
    <property type="match status" value="1"/>
</dbReference>
<dbReference type="SUPFAM" id="SSF47384">
    <property type="entry name" value="Homodimeric domain of signal transducing histidine kinase"/>
    <property type="match status" value="1"/>
</dbReference>
<dbReference type="PROSITE" id="PS50109">
    <property type="entry name" value="HIS_KIN"/>
    <property type="match status" value="1"/>
</dbReference>
<dbReference type="InterPro" id="IPR003661">
    <property type="entry name" value="HisK_dim/P_dom"/>
</dbReference>
<dbReference type="InterPro" id="IPR003660">
    <property type="entry name" value="HAMP_dom"/>
</dbReference>
<dbReference type="GO" id="GO:0005886">
    <property type="term" value="C:plasma membrane"/>
    <property type="evidence" value="ECO:0007669"/>
    <property type="project" value="UniProtKB-SubCell"/>
</dbReference>
<dbReference type="InterPro" id="IPR036097">
    <property type="entry name" value="HisK_dim/P_sf"/>
</dbReference>
<keyword evidence="7" id="KW-0808">Transferase</keyword>
<dbReference type="InterPro" id="IPR005467">
    <property type="entry name" value="His_kinase_dom"/>
</dbReference>
<dbReference type="GO" id="GO:0000155">
    <property type="term" value="F:phosphorelay sensor kinase activity"/>
    <property type="evidence" value="ECO:0007669"/>
    <property type="project" value="InterPro"/>
</dbReference>
<dbReference type="Proteomes" id="UP000285908">
    <property type="component" value="Unassembled WGS sequence"/>
</dbReference>
<keyword evidence="13" id="KW-0902">Two-component regulatory system</keyword>
<evidence type="ECO:0000256" key="10">
    <source>
        <dbReference type="ARBA" id="ARBA00022777"/>
    </source>
</evidence>
<evidence type="ECO:0000256" key="1">
    <source>
        <dbReference type="ARBA" id="ARBA00000085"/>
    </source>
</evidence>
<evidence type="ECO:0000256" key="12">
    <source>
        <dbReference type="ARBA" id="ARBA00022989"/>
    </source>
</evidence>
<keyword evidence="8 15" id="KW-0812">Transmembrane</keyword>
<proteinExistence type="predicted"/>
<dbReference type="PANTHER" id="PTHR44936:SF5">
    <property type="entry name" value="SENSOR HISTIDINE KINASE ENVZ"/>
    <property type="match status" value="1"/>
</dbReference>
<evidence type="ECO:0000256" key="4">
    <source>
        <dbReference type="ARBA" id="ARBA00022475"/>
    </source>
</evidence>
<feature type="domain" description="HAMP" evidence="17">
    <location>
        <begin position="182"/>
        <end position="233"/>
    </location>
</feature>
<evidence type="ECO:0000256" key="8">
    <source>
        <dbReference type="ARBA" id="ARBA00022692"/>
    </source>
</evidence>
<evidence type="ECO:0000313" key="19">
    <source>
        <dbReference type="Proteomes" id="UP000285908"/>
    </source>
</evidence>
<keyword evidence="10" id="KW-0418">Kinase</keyword>
<dbReference type="Pfam" id="PF00672">
    <property type="entry name" value="HAMP"/>
    <property type="match status" value="1"/>
</dbReference>
<dbReference type="InterPro" id="IPR004358">
    <property type="entry name" value="Sig_transdc_His_kin-like_C"/>
</dbReference>
<evidence type="ECO:0000256" key="2">
    <source>
        <dbReference type="ARBA" id="ARBA00004429"/>
    </source>
</evidence>
<keyword evidence="14 15" id="KW-0472">Membrane</keyword>
<dbReference type="SMART" id="SM00387">
    <property type="entry name" value="HATPase_c"/>
    <property type="match status" value="1"/>
</dbReference>
<evidence type="ECO:0000256" key="3">
    <source>
        <dbReference type="ARBA" id="ARBA00012438"/>
    </source>
</evidence>
<dbReference type="Pfam" id="PF00512">
    <property type="entry name" value="HisKA"/>
    <property type="match status" value="1"/>
</dbReference>
<dbReference type="EMBL" id="RQXX01000002">
    <property type="protein sequence ID" value="RVV99025.1"/>
    <property type="molecule type" value="Genomic_DNA"/>
</dbReference>